<reference evidence="5 6" key="1">
    <citation type="submission" date="2019-06" db="EMBL/GenBank/DDBJ databases">
        <authorList>
            <person name="Broberg M."/>
        </authorList>
    </citation>
    <scope>NUCLEOTIDE SEQUENCE [LARGE SCALE GENOMIC DNA]</scope>
</reference>
<feature type="region of interest" description="Disordered" evidence="3">
    <location>
        <begin position="58"/>
        <end position="94"/>
    </location>
</feature>
<dbReference type="Pfam" id="PF00172">
    <property type="entry name" value="Zn_clus"/>
    <property type="match status" value="1"/>
</dbReference>
<dbReference type="Pfam" id="PF11951">
    <property type="entry name" value="Fungal_trans_2"/>
    <property type="match status" value="1"/>
</dbReference>
<dbReference type="SUPFAM" id="SSF57701">
    <property type="entry name" value="Zn2/Cys6 DNA-binding domain"/>
    <property type="match status" value="1"/>
</dbReference>
<dbReference type="Gene3D" id="4.10.240.10">
    <property type="entry name" value="Zn(2)-C6 fungal-type DNA-binding domain"/>
    <property type="match status" value="1"/>
</dbReference>
<dbReference type="PROSITE" id="PS00463">
    <property type="entry name" value="ZN2_CY6_FUNGAL_1"/>
    <property type="match status" value="1"/>
</dbReference>
<organism evidence="5 6">
    <name type="scientific">Bionectria ochroleuca</name>
    <name type="common">Gliocladium roseum</name>
    <dbReference type="NCBI Taxonomy" id="29856"/>
    <lineage>
        <taxon>Eukaryota</taxon>
        <taxon>Fungi</taxon>
        <taxon>Dikarya</taxon>
        <taxon>Ascomycota</taxon>
        <taxon>Pezizomycotina</taxon>
        <taxon>Sordariomycetes</taxon>
        <taxon>Hypocreomycetidae</taxon>
        <taxon>Hypocreales</taxon>
        <taxon>Bionectriaceae</taxon>
        <taxon>Clonostachys</taxon>
    </lineage>
</organism>
<evidence type="ECO:0000256" key="1">
    <source>
        <dbReference type="ARBA" id="ARBA00004123"/>
    </source>
</evidence>
<sequence>MAPPNWSRTGCITCKRRRKKCDRAQPACNSCEKRGIQCEGYQQVFITQSPWGYRRITEPHSKAKGRPSTTASDPTPRDTGSELTHPSPSGKVNPQQEVSWVHLVADPPTLGKNQGHPGHGPYQLATTETETLLAESSSSNALVTREGPADKNYSNNNITCNVPTFEEQDECTPPQEESLDFCSLEEDSIGHLDSLFSCTEDSSSGDVEMSNAIIDATLLLPTLSAFPNVTDQDFYYLQYLDEQAATQLLNVDSGVFNPLRRLILPRALDCPGVLYGVCAVAACHQAQRSDPETRVDQNIVATRFYVKSVNWLQSTVGKRAVQLDSQCSSWDDASVVTSLLLCKYEIIKGSSAHWRDHLDGLELLIQKKGGIHNLEVECAQYVASFLRYHRIIADICHLDKATNGQENSGLDVMATSTFSLDVYSGCAHHLLKTCHDITRLASWLESQEAVTYTDFAEAEARIIEEILLTPILPSSISSLGTSIIEPEVQCLSDGTTVSQISRLLYVAQRTRYAAFVFLHSVVERGIELCKFGEAERDALRLQIPYTKSQALDGCLEMLAEVPIAQHCEFAGLALAFFLAGCEVEDEHRKYLVLEKLFLIQRSFGLGHIASANEALMMIWQRDRGAKSQVWWNTMRDTGWELILC</sequence>
<keyword evidence="2" id="KW-0539">Nucleus</keyword>
<dbReference type="EMBL" id="CABFNS010000206">
    <property type="protein sequence ID" value="VUC20665.1"/>
    <property type="molecule type" value="Genomic_DNA"/>
</dbReference>
<proteinExistence type="predicted"/>
<evidence type="ECO:0000259" key="4">
    <source>
        <dbReference type="PROSITE" id="PS50048"/>
    </source>
</evidence>
<feature type="region of interest" description="Disordered" evidence="3">
    <location>
        <begin position="136"/>
        <end position="155"/>
    </location>
</feature>
<keyword evidence="6" id="KW-1185">Reference proteome</keyword>
<comment type="caution">
    <text evidence="5">The sequence shown here is derived from an EMBL/GenBank/DDBJ whole genome shotgun (WGS) entry which is preliminary data.</text>
</comment>
<evidence type="ECO:0000256" key="3">
    <source>
        <dbReference type="SAM" id="MobiDB-lite"/>
    </source>
</evidence>
<dbReference type="PROSITE" id="PS50048">
    <property type="entry name" value="ZN2_CY6_FUNGAL_2"/>
    <property type="match status" value="1"/>
</dbReference>
<feature type="compositionally biased region" description="Polar residues" evidence="3">
    <location>
        <begin position="81"/>
        <end position="94"/>
    </location>
</feature>
<dbReference type="Proteomes" id="UP000766486">
    <property type="component" value="Unassembled WGS sequence"/>
</dbReference>
<dbReference type="InterPro" id="IPR021858">
    <property type="entry name" value="Fun_TF"/>
</dbReference>
<accession>A0ABY6TRT8</accession>
<name>A0ABY6TRT8_BIOOC</name>
<protein>
    <recommendedName>
        <fullName evidence="4">Zn(2)-C6 fungal-type domain-containing protein</fullName>
    </recommendedName>
</protein>
<evidence type="ECO:0000313" key="5">
    <source>
        <dbReference type="EMBL" id="VUC20665.1"/>
    </source>
</evidence>
<feature type="domain" description="Zn(2)-C6 fungal-type" evidence="4">
    <location>
        <begin position="10"/>
        <end position="38"/>
    </location>
</feature>
<gene>
    <name evidence="5" type="ORF">CLO192961_LOCUS28475</name>
</gene>
<dbReference type="PANTHER" id="PTHR37534:SF16">
    <property type="entry name" value="ZN(II)2CYS6 TRANSCRIPTION FACTOR (EUROFUNG)-RELATED"/>
    <property type="match status" value="1"/>
</dbReference>
<comment type="subcellular location">
    <subcellularLocation>
        <location evidence="1">Nucleus</location>
    </subcellularLocation>
</comment>
<dbReference type="PANTHER" id="PTHR37534">
    <property type="entry name" value="TRANSCRIPTIONAL ACTIVATOR PROTEIN UGA3"/>
    <property type="match status" value="1"/>
</dbReference>
<dbReference type="InterPro" id="IPR001138">
    <property type="entry name" value="Zn2Cys6_DnaBD"/>
</dbReference>
<evidence type="ECO:0000313" key="6">
    <source>
        <dbReference type="Proteomes" id="UP000766486"/>
    </source>
</evidence>
<evidence type="ECO:0000256" key="2">
    <source>
        <dbReference type="ARBA" id="ARBA00023242"/>
    </source>
</evidence>
<dbReference type="SMART" id="SM00066">
    <property type="entry name" value="GAL4"/>
    <property type="match status" value="1"/>
</dbReference>
<dbReference type="CDD" id="cd00067">
    <property type="entry name" value="GAL4"/>
    <property type="match status" value="1"/>
</dbReference>
<dbReference type="InterPro" id="IPR036864">
    <property type="entry name" value="Zn2-C6_fun-type_DNA-bd_sf"/>
</dbReference>